<dbReference type="Gene3D" id="3.60.15.10">
    <property type="entry name" value="Ribonuclease Z/Hydroxyacylglutathione hydrolase-like"/>
    <property type="match status" value="1"/>
</dbReference>
<evidence type="ECO:0000313" key="11">
    <source>
        <dbReference type="EMBL" id="SJZ35132.1"/>
    </source>
</evidence>
<feature type="binding site" evidence="10">
    <location>
        <position position="272"/>
    </location>
    <ligand>
        <name>Zn(2+)</name>
        <dbReference type="ChEBI" id="CHEBI:29105"/>
        <label>2</label>
        <note>catalytic</note>
    </ligand>
</feature>
<keyword evidence="6 10" id="KW-0255">Endonuclease</keyword>
<keyword evidence="4 10" id="KW-0540">Nuclease</keyword>
<feature type="binding site" evidence="10">
    <location>
        <position position="214"/>
    </location>
    <ligand>
        <name>Zn(2+)</name>
        <dbReference type="ChEBI" id="CHEBI:29105"/>
        <label>2</label>
        <note>catalytic</note>
    </ligand>
</feature>
<dbReference type="GO" id="GO:0008270">
    <property type="term" value="F:zinc ion binding"/>
    <property type="evidence" value="ECO:0007669"/>
    <property type="project" value="UniProtKB-UniRule"/>
</dbReference>
<dbReference type="RefSeq" id="WP_078755291.1">
    <property type="nucleotide sequence ID" value="NZ_FUWO01000003.1"/>
</dbReference>
<evidence type="ECO:0000256" key="8">
    <source>
        <dbReference type="ARBA" id="ARBA00022833"/>
    </source>
</evidence>
<dbReference type="Proteomes" id="UP000189941">
    <property type="component" value="Unassembled WGS sequence"/>
</dbReference>
<dbReference type="NCBIfam" id="TIGR02651">
    <property type="entry name" value="RNase_Z"/>
    <property type="match status" value="1"/>
</dbReference>
<feature type="binding site" evidence="10">
    <location>
        <position position="214"/>
    </location>
    <ligand>
        <name>Zn(2+)</name>
        <dbReference type="ChEBI" id="CHEBI:29105"/>
        <label>1</label>
        <note>catalytic</note>
    </ligand>
</feature>
<evidence type="ECO:0000256" key="7">
    <source>
        <dbReference type="ARBA" id="ARBA00022801"/>
    </source>
</evidence>
<sequence length="317" mass="35155">MKIQFLGTGSGVPAKARNVSSLVLKLLDEINEIWLFDCGEATQHQILKTSIKPRKITNIFITHMHGDHIFGLPGFLSSRSFQGGGNDPLTIYGPQGIRQFVQNALRFSKSKLSYPIKFVELNNEGGQLKFANGWKIDYLPLNHGVISFGFRIVEPDSQGELLIDRLAPYNIPNGPIFGQLKRGETVTLADGTILNGNDFLGEEKKGRIVTILGDTRPCANLVTLAKGADVLIHEATYVDQEKDLAYAHFHSTNLQAAKVAKEAQVKKLLMNHISARYLGADAKKLEKQAKTVFPQAQIVYDFTEVEVGNHKEMPDEQ</sequence>
<dbReference type="InterPro" id="IPR036866">
    <property type="entry name" value="RibonucZ/Hydroxyglut_hydro"/>
</dbReference>
<gene>
    <name evidence="10" type="primary">rnz</name>
    <name evidence="11" type="ORF">SAMN02746011_00451</name>
</gene>
<evidence type="ECO:0000256" key="10">
    <source>
        <dbReference type="HAMAP-Rule" id="MF_01818"/>
    </source>
</evidence>
<dbReference type="STRING" id="1121925.SAMN02746011_00451"/>
<organism evidence="11 12">
    <name type="scientific">Globicatella sulfidifaciens DSM 15739</name>
    <dbReference type="NCBI Taxonomy" id="1121925"/>
    <lineage>
        <taxon>Bacteria</taxon>
        <taxon>Bacillati</taxon>
        <taxon>Bacillota</taxon>
        <taxon>Bacilli</taxon>
        <taxon>Lactobacillales</taxon>
        <taxon>Aerococcaceae</taxon>
        <taxon>Globicatella</taxon>
    </lineage>
</organism>
<feature type="active site" description="Proton acceptor" evidence="10">
    <location>
        <position position="67"/>
    </location>
</feature>
<feature type="binding site" evidence="10">
    <location>
        <position position="68"/>
    </location>
    <ligand>
        <name>Zn(2+)</name>
        <dbReference type="ChEBI" id="CHEBI:29105"/>
        <label>2</label>
        <note>catalytic</note>
    </ligand>
</feature>
<accession>A0A1T4JXZ2</accession>
<keyword evidence="7 10" id="KW-0378">Hydrolase</keyword>
<dbReference type="HAMAP" id="MF_01818">
    <property type="entry name" value="RNase_Z_BN"/>
    <property type="match status" value="1"/>
</dbReference>
<keyword evidence="3 10" id="KW-0819">tRNA processing</keyword>
<evidence type="ECO:0000256" key="1">
    <source>
        <dbReference type="ARBA" id="ARBA00011738"/>
    </source>
</evidence>
<evidence type="ECO:0000256" key="2">
    <source>
        <dbReference type="ARBA" id="ARBA00012477"/>
    </source>
</evidence>
<dbReference type="NCBIfam" id="NF000801">
    <property type="entry name" value="PRK00055.1-3"/>
    <property type="match status" value="1"/>
</dbReference>
<dbReference type="FunFam" id="3.60.15.10:FF:000002">
    <property type="entry name" value="Ribonuclease Z"/>
    <property type="match status" value="1"/>
</dbReference>
<evidence type="ECO:0000256" key="6">
    <source>
        <dbReference type="ARBA" id="ARBA00022759"/>
    </source>
</evidence>
<dbReference type="CDD" id="cd07717">
    <property type="entry name" value="RNaseZ_ZiPD-like_MBL-fold"/>
    <property type="match status" value="1"/>
</dbReference>
<reference evidence="12" key="1">
    <citation type="submission" date="2017-02" db="EMBL/GenBank/DDBJ databases">
        <authorList>
            <person name="Varghese N."/>
            <person name="Submissions S."/>
        </authorList>
    </citation>
    <scope>NUCLEOTIDE SEQUENCE [LARGE SCALE GENOMIC DNA]</scope>
    <source>
        <strain evidence="12">DSM 15739</strain>
    </source>
</reference>
<feature type="binding site" evidence="10">
    <location>
        <position position="67"/>
    </location>
    <ligand>
        <name>Zn(2+)</name>
        <dbReference type="ChEBI" id="CHEBI:29105"/>
        <label>2</label>
        <note>catalytic</note>
    </ligand>
</feature>
<feature type="binding site" evidence="10">
    <location>
        <position position="65"/>
    </location>
    <ligand>
        <name>Zn(2+)</name>
        <dbReference type="ChEBI" id="CHEBI:29105"/>
        <label>1</label>
        <note>catalytic</note>
    </ligand>
</feature>
<dbReference type="SUPFAM" id="SSF56281">
    <property type="entry name" value="Metallo-hydrolase/oxidoreductase"/>
    <property type="match status" value="1"/>
</dbReference>
<comment type="subunit">
    <text evidence="1 10">Homodimer.</text>
</comment>
<feature type="binding site" evidence="10">
    <location>
        <position position="63"/>
    </location>
    <ligand>
        <name>Zn(2+)</name>
        <dbReference type="ChEBI" id="CHEBI:29105"/>
        <label>1</label>
        <note>catalytic</note>
    </ligand>
</feature>
<dbReference type="GO" id="GO:0042781">
    <property type="term" value="F:3'-tRNA processing endoribonuclease activity"/>
    <property type="evidence" value="ECO:0007669"/>
    <property type="project" value="UniProtKB-UniRule"/>
</dbReference>
<comment type="function">
    <text evidence="9 10">Zinc phosphodiesterase, which displays some tRNA 3'-processing endonuclease activity. Probably involved in tRNA maturation, by removing a 3'-trailer from precursor tRNA.</text>
</comment>
<evidence type="ECO:0000256" key="5">
    <source>
        <dbReference type="ARBA" id="ARBA00022723"/>
    </source>
</evidence>
<feature type="binding site" evidence="10">
    <location>
        <position position="143"/>
    </location>
    <ligand>
        <name>Zn(2+)</name>
        <dbReference type="ChEBI" id="CHEBI:29105"/>
        <label>1</label>
        <note>catalytic</note>
    </ligand>
</feature>
<evidence type="ECO:0000313" key="12">
    <source>
        <dbReference type="Proteomes" id="UP000189941"/>
    </source>
</evidence>
<proteinExistence type="inferred from homology"/>
<keyword evidence="12" id="KW-1185">Reference proteome</keyword>
<dbReference type="Pfam" id="PF23023">
    <property type="entry name" value="Anti-Pycsar_Apyc1"/>
    <property type="match status" value="1"/>
</dbReference>
<comment type="cofactor">
    <cofactor evidence="10">
        <name>Zn(2+)</name>
        <dbReference type="ChEBI" id="CHEBI:29105"/>
    </cofactor>
    <text evidence="10">Binds 2 Zn(2+) ions.</text>
</comment>
<dbReference type="EMBL" id="FUWO01000003">
    <property type="protein sequence ID" value="SJZ35132.1"/>
    <property type="molecule type" value="Genomic_DNA"/>
</dbReference>
<protein>
    <recommendedName>
        <fullName evidence="2 10">Ribonuclease Z</fullName>
        <shortName evidence="10">RNase Z</shortName>
        <ecNumber evidence="2 10">3.1.26.11</ecNumber>
    </recommendedName>
    <alternativeName>
        <fullName evidence="10">tRNA 3 endonuclease</fullName>
    </alternativeName>
    <alternativeName>
        <fullName evidence="10">tRNase Z</fullName>
    </alternativeName>
</protein>
<name>A0A1T4JXZ2_9LACT</name>
<dbReference type="AlphaFoldDB" id="A0A1T4JXZ2"/>
<dbReference type="GO" id="GO:0042802">
    <property type="term" value="F:identical protein binding"/>
    <property type="evidence" value="ECO:0007669"/>
    <property type="project" value="UniProtKB-ARBA"/>
</dbReference>
<evidence type="ECO:0000256" key="9">
    <source>
        <dbReference type="ARBA" id="ARBA00057812"/>
    </source>
</evidence>
<dbReference type="InterPro" id="IPR013471">
    <property type="entry name" value="RNase_Z/BN"/>
</dbReference>
<dbReference type="PANTHER" id="PTHR46018:SF2">
    <property type="entry name" value="ZINC PHOSPHODIESTERASE ELAC PROTEIN 1"/>
    <property type="match status" value="1"/>
</dbReference>
<keyword evidence="5 10" id="KW-0479">Metal-binding</keyword>
<evidence type="ECO:0000256" key="4">
    <source>
        <dbReference type="ARBA" id="ARBA00022722"/>
    </source>
</evidence>
<dbReference type="OrthoDB" id="9800940at2"/>
<comment type="similarity">
    <text evidence="10">Belongs to the RNase Z family.</text>
</comment>
<dbReference type="PANTHER" id="PTHR46018">
    <property type="entry name" value="ZINC PHOSPHODIESTERASE ELAC PROTEIN 1"/>
    <property type="match status" value="1"/>
</dbReference>
<dbReference type="EC" id="3.1.26.11" evidence="2 10"/>
<comment type="catalytic activity">
    <reaction evidence="10">
        <text>Endonucleolytic cleavage of RNA, removing extra 3' nucleotides from tRNA precursor, generating 3' termini of tRNAs. A 3'-hydroxy group is left at the tRNA terminus and a 5'-phosphoryl group is left at the trailer molecule.</text>
        <dbReference type="EC" id="3.1.26.11"/>
    </reaction>
</comment>
<evidence type="ECO:0000256" key="3">
    <source>
        <dbReference type="ARBA" id="ARBA00022694"/>
    </source>
</evidence>
<keyword evidence="8 10" id="KW-0862">Zinc</keyword>